<keyword evidence="3" id="KW-1185">Reference proteome</keyword>
<evidence type="ECO:0000313" key="2">
    <source>
        <dbReference type="EMBL" id="KAH7253024.1"/>
    </source>
</evidence>
<feature type="domain" description="Heterokaryon incompatibility" evidence="1">
    <location>
        <begin position="200"/>
        <end position="351"/>
    </location>
</feature>
<name>A0A9P9H8A1_FUSSL</name>
<dbReference type="OrthoDB" id="5362512at2759"/>
<dbReference type="Proteomes" id="UP000736672">
    <property type="component" value="Unassembled WGS sequence"/>
</dbReference>
<comment type="caution">
    <text evidence="2">The sequence shown here is derived from an EMBL/GenBank/DDBJ whole genome shotgun (WGS) entry which is preliminary data.</text>
</comment>
<evidence type="ECO:0000259" key="1">
    <source>
        <dbReference type="Pfam" id="PF06985"/>
    </source>
</evidence>
<dbReference type="PANTHER" id="PTHR33112:SF16">
    <property type="entry name" value="HETEROKARYON INCOMPATIBILITY DOMAIN-CONTAINING PROTEIN"/>
    <property type="match status" value="1"/>
</dbReference>
<reference evidence="2" key="1">
    <citation type="journal article" date="2021" name="Nat. Commun.">
        <title>Genetic determinants of endophytism in the Arabidopsis root mycobiome.</title>
        <authorList>
            <person name="Mesny F."/>
            <person name="Miyauchi S."/>
            <person name="Thiergart T."/>
            <person name="Pickel B."/>
            <person name="Atanasova L."/>
            <person name="Karlsson M."/>
            <person name="Huettel B."/>
            <person name="Barry K.W."/>
            <person name="Haridas S."/>
            <person name="Chen C."/>
            <person name="Bauer D."/>
            <person name="Andreopoulos W."/>
            <person name="Pangilinan J."/>
            <person name="LaButti K."/>
            <person name="Riley R."/>
            <person name="Lipzen A."/>
            <person name="Clum A."/>
            <person name="Drula E."/>
            <person name="Henrissat B."/>
            <person name="Kohler A."/>
            <person name="Grigoriev I.V."/>
            <person name="Martin F.M."/>
            <person name="Hacquard S."/>
        </authorList>
    </citation>
    <scope>NUCLEOTIDE SEQUENCE</scope>
    <source>
        <strain evidence="2">FSSC 5 MPI-SDFR-AT-0091</strain>
    </source>
</reference>
<dbReference type="AlphaFoldDB" id="A0A9P9H8A1"/>
<accession>A0A9P9H8A1</accession>
<dbReference type="EMBL" id="JAGTJS010000011">
    <property type="protein sequence ID" value="KAH7253024.1"/>
    <property type="molecule type" value="Genomic_DNA"/>
</dbReference>
<dbReference type="InterPro" id="IPR010730">
    <property type="entry name" value="HET"/>
</dbReference>
<dbReference type="PANTHER" id="PTHR33112">
    <property type="entry name" value="DOMAIN PROTEIN, PUTATIVE-RELATED"/>
    <property type="match status" value="1"/>
</dbReference>
<evidence type="ECO:0000313" key="3">
    <source>
        <dbReference type="Proteomes" id="UP000736672"/>
    </source>
</evidence>
<organism evidence="2 3">
    <name type="scientific">Fusarium solani</name>
    <name type="common">Filamentous fungus</name>
    <dbReference type="NCBI Taxonomy" id="169388"/>
    <lineage>
        <taxon>Eukaryota</taxon>
        <taxon>Fungi</taxon>
        <taxon>Dikarya</taxon>
        <taxon>Ascomycota</taxon>
        <taxon>Pezizomycotina</taxon>
        <taxon>Sordariomycetes</taxon>
        <taxon>Hypocreomycetidae</taxon>
        <taxon>Hypocreales</taxon>
        <taxon>Nectriaceae</taxon>
        <taxon>Fusarium</taxon>
        <taxon>Fusarium solani species complex</taxon>
    </lineage>
</organism>
<sequence length="740" mass="83703">MPLSRPTLVSDSECSRCSRVVNEPARHKFSSFLSVSKLLRGHQDVTIHRQPSELVASVQAGCWWCTRIFHLITSALDAEAVAVQDFHILCPRVKTAATLNYEGLWLRIWLPDNKISRLETKAILGDSPPCRSFSDETEYVASQRALSYLADRVNNCKQNHAKCRKENQWFPSRALQVRALNNTISVKVISRADVPSGSEYITLSHRWGDSEQLTLTSDTLVTFSEGIPADRLPRLFSETAQVAHQLNVPYLWIDSLCIIQDSEDDLAKELAVMDKVYHNAYANIAATFASDSSRPLFPDQSPLSFLSHKAPSPTRTPTNTASKFWWFEGDARVFTHLDEQLLYSRGWVFQERCLATRNVSFTRSQLFFECSEELSCEATDISNPSLNNTFDYPLRYLPLSIFQDSNAQQDPELFSINRLDQLTKAQCLDLWHKMVQMYSPLALSDPNDKLAALSGLARRFHSRLQTPYYAGLWSANLRSEICWARAHTKRSQRPSRANNGAVGYRAPTWSWASVDGEVEIDYRGTSSSSWSFEILEAYTTPLKGDKFAQLADGRLGLRGTMFVVREEDARANNSRKALIFLNPPTRQPLYCYWDIDGYEVAFPFYAFILRSRVDRLSDKFEIHCLVLTPVTPSRGVYRRVGMGHLSNYGIDSPPTLLPEVAQLAEADAPPSRLFEENDFTADAQLDELQGSDNNGLPARRTEDAEQGGTVTRCLNYWRRDGVDIPSIHRDAAGQHTIILV</sequence>
<proteinExistence type="predicted"/>
<dbReference type="Pfam" id="PF06985">
    <property type="entry name" value="HET"/>
    <property type="match status" value="1"/>
</dbReference>
<protein>
    <submittedName>
        <fullName evidence="2">Heterokaryon incompatibility protein-domain-containing protein</fullName>
    </submittedName>
</protein>
<gene>
    <name evidence="2" type="ORF">B0J15DRAFT_37504</name>
</gene>